<organism evidence="1 2">
    <name type="scientific">Catharanthus roseus</name>
    <name type="common">Madagascar periwinkle</name>
    <name type="synonym">Vinca rosea</name>
    <dbReference type="NCBI Taxonomy" id="4058"/>
    <lineage>
        <taxon>Eukaryota</taxon>
        <taxon>Viridiplantae</taxon>
        <taxon>Streptophyta</taxon>
        <taxon>Embryophyta</taxon>
        <taxon>Tracheophyta</taxon>
        <taxon>Spermatophyta</taxon>
        <taxon>Magnoliopsida</taxon>
        <taxon>eudicotyledons</taxon>
        <taxon>Gunneridae</taxon>
        <taxon>Pentapetalae</taxon>
        <taxon>asterids</taxon>
        <taxon>lamiids</taxon>
        <taxon>Gentianales</taxon>
        <taxon>Apocynaceae</taxon>
        <taxon>Rauvolfioideae</taxon>
        <taxon>Vinceae</taxon>
        <taxon>Catharanthinae</taxon>
        <taxon>Catharanthus</taxon>
    </lineage>
</organism>
<gene>
    <name evidence="1" type="ORF">M9H77_25102</name>
</gene>
<reference evidence="2" key="1">
    <citation type="journal article" date="2023" name="Nat. Plants">
        <title>Single-cell RNA sequencing provides a high-resolution roadmap for understanding the multicellular compartmentation of specialized metabolism.</title>
        <authorList>
            <person name="Sun S."/>
            <person name="Shen X."/>
            <person name="Li Y."/>
            <person name="Li Y."/>
            <person name="Wang S."/>
            <person name="Li R."/>
            <person name="Zhang H."/>
            <person name="Shen G."/>
            <person name="Guo B."/>
            <person name="Wei J."/>
            <person name="Xu J."/>
            <person name="St-Pierre B."/>
            <person name="Chen S."/>
            <person name="Sun C."/>
        </authorList>
    </citation>
    <scope>NUCLEOTIDE SEQUENCE [LARGE SCALE GENOMIC DNA]</scope>
</reference>
<sequence>MTLSMSLSSLSPPLANDYPWRQCWRCCSMLHSTSLPLLCSKTVRSPRRFGTKALVQSAETQSADGNDAPEEEIQVLSAIRSNYNDIVILDTPKSRILLLDSSNNVHSIFNKGTKWTGSYWDEFASLPAIVPDGPIAIYGLGGGTAAQLMLELWPSLQLEGWEIDQIVIASILSILFLILMHLIDKAREYLGLSDLEKCTEAEGVLHICVGDALSPSATVPGGYAGNFFYGVVHA</sequence>
<comment type="caution">
    <text evidence="1">The sequence shown here is derived from an EMBL/GenBank/DDBJ whole genome shotgun (WGS) entry which is preliminary data.</text>
</comment>
<proteinExistence type="predicted"/>
<evidence type="ECO:0000313" key="2">
    <source>
        <dbReference type="Proteomes" id="UP001060085"/>
    </source>
</evidence>
<protein>
    <submittedName>
        <fullName evidence="1">Uncharacterized protein</fullName>
    </submittedName>
</protein>
<name>A0ACC0A7Z3_CATRO</name>
<evidence type="ECO:0000313" key="1">
    <source>
        <dbReference type="EMBL" id="KAI5656309.1"/>
    </source>
</evidence>
<dbReference type="Proteomes" id="UP001060085">
    <property type="component" value="Linkage Group LG06"/>
</dbReference>
<keyword evidence="2" id="KW-1185">Reference proteome</keyword>
<dbReference type="EMBL" id="CM044706">
    <property type="protein sequence ID" value="KAI5656309.1"/>
    <property type="molecule type" value="Genomic_DNA"/>
</dbReference>
<accession>A0ACC0A7Z3</accession>